<keyword evidence="3" id="KW-1185">Reference proteome</keyword>
<dbReference type="RefSeq" id="WP_033672308.1">
    <property type="nucleotide sequence ID" value="NZ_JOTM01000001.1"/>
</dbReference>
<proteinExistence type="predicted"/>
<evidence type="ECO:0000313" key="2">
    <source>
        <dbReference type="EMBL" id="KEK25959.1"/>
    </source>
</evidence>
<evidence type="ECO:0000313" key="3">
    <source>
        <dbReference type="Proteomes" id="UP000027778"/>
    </source>
</evidence>
<dbReference type="OrthoDB" id="2565332at2"/>
<protein>
    <recommendedName>
        <fullName evidence="4">DUF955 domain-containing protein</fullName>
    </recommendedName>
</protein>
<dbReference type="eggNOG" id="ENOG5030DFP">
    <property type="taxonomic scope" value="Bacteria"/>
</dbReference>
<name>A0A073KFE0_9BACI</name>
<evidence type="ECO:0000256" key="1">
    <source>
        <dbReference type="SAM" id="MobiDB-lite"/>
    </source>
</evidence>
<organism evidence="2 3">
    <name type="scientific">Bacillus gaemokensis</name>
    <dbReference type="NCBI Taxonomy" id="574375"/>
    <lineage>
        <taxon>Bacteria</taxon>
        <taxon>Bacillati</taxon>
        <taxon>Bacillota</taxon>
        <taxon>Bacilli</taxon>
        <taxon>Bacillales</taxon>
        <taxon>Bacillaceae</taxon>
        <taxon>Bacillus</taxon>
        <taxon>Bacillus cereus group</taxon>
    </lineage>
</organism>
<sequence>MDPYVNICICITPGSDIANDRIAKDLAVAESIWHPISFQIKDVIVLDESFRFYDKEISYADSLQKQPKLSSFFYTCATQVPDCDLYICYIGSNYFKEQSVIACAYSLAKKQLLTGYIILTNSASPMKNIYTLAHEIGHILFTRRVHGKLTHADPHSRTGSEHHPSSTNLMHPIVPRPDRVPIASLLTKEQRALSLQSTLLHRKNSN</sequence>
<feature type="compositionally biased region" description="Basic and acidic residues" evidence="1">
    <location>
        <begin position="151"/>
        <end position="164"/>
    </location>
</feature>
<dbReference type="AlphaFoldDB" id="A0A073KFE0"/>
<comment type="caution">
    <text evidence="2">The sequence shown here is derived from an EMBL/GenBank/DDBJ whole genome shotgun (WGS) entry which is preliminary data.</text>
</comment>
<evidence type="ECO:0008006" key="4">
    <source>
        <dbReference type="Google" id="ProtNLM"/>
    </source>
</evidence>
<accession>A0A073KFE0</accession>
<feature type="region of interest" description="Disordered" evidence="1">
    <location>
        <begin position="151"/>
        <end position="173"/>
    </location>
</feature>
<reference evidence="2 3" key="1">
    <citation type="submission" date="2014-06" db="EMBL/GenBank/DDBJ databases">
        <title>Draft genome sequence of Bacillus gaemokensis JCM 15801 (MCCC 1A00707).</title>
        <authorList>
            <person name="Lai Q."/>
            <person name="Liu Y."/>
            <person name="Shao Z."/>
        </authorList>
    </citation>
    <scope>NUCLEOTIDE SEQUENCE [LARGE SCALE GENOMIC DNA]</scope>
    <source>
        <strain evidence="2 3">JCM 15801</strain>
    </source>
</reference>
<dbReference type="Proteomes" id="UP000027778">
    <property type="component" value="Unassembled WGS sequence"/>
</dbReference>
<gene>
    <name evidence="2" type="ORF">BAGA_01610</name>
</gene>
<dbReference type="EMBL" id="JOTM01000001">
    <property type="protein sequence ID" value="KEK25959.1"/>
    <property type="molecule type" value="Genomic_DNA"/>
</dbReference>